<dbReference type="PANTHER" id="PTHR35519:SF2">
    <property type="entry name" value="PH DOMAIN PROTEIN"/>
    <property type="match status" value="1"/>
</dbReference>
<dbReference type="Proteomes" id="UP000800235">
    <property type="component" value="Unassembled WGS sequence"/>
</dbReference>
<dbReference type="PANTHER" id="PTHR35519">
    <property type="entry name" value="MEMBRANE PROTEINS"/>
    <property type="match status" value="1"/>
</dbReference>
<feature type="compositionally biased region" description="Basic and acidic residues" evidence="1">
    <location>
        <begin position="170"/>
        <end position="190"/>
    </location>
</feature>
<keyword evidence="2" id="KW-0812">Transmembrane</keyword>
<keyword evidence="2" id="KW-0472">Membrane</keyword>
<feature type="region of interest" description="Disordered" evidence="1">
    <location>
        <begin position="170"/>
        <end position="290"/>
    </location>
</feature>
<dbReference type="Pfam" id="PF13430">
    <property type="entry name" value="DUF4112"/>
    <property type="match status" value="1"/>
</dbReference>
<sequence>MPPRKCYPANSKNTKTKNQQVNMYDPYYEYRTDPRTGKPKKYKKQIPSYIPPADATILASVRKRAYRLDMSLFNFLGIRFGWSSVIGLVPAIGDVVDGSLSLLTVRKCAKITGGLPQSVLIQMLIWVVLDFFIGLVPFVGDLLDAGVKANSKNVRILEEYLDGKYKPKEEVAREKREGEEARQRGMDWRPRAPATVYQDMDEDEGLPEYSSGTNTPNNGPRQSHAARVPGETRVEPMRQQQQPLKQQQSQAERPREERKTSKGWFSGGGGGSKRTGAHDVEMGGSRRDRV</sequence>
<feature type="compositionally biased region" description="Low complexity" evidence="1">
    <location>
        <begin position="239"/>
        <end position="250"/>
    </location>
</feature>
<feature type="transmembrane region" description="Helical" evidence="2">
    <location>
        <begin position="123"/>
        <end position="143"/>
    </location>
</feature>
<dbReference type="EMBL" id="MU007097">
    <property type="protein sequence ID" value="KAF2421537.1"/>
    <property type="molecule type" value="Genomic_DNA"/>
</dbReference>
<keyword evidence="4" id="KW-1185">Reference proteome</keyword>
<feature type="compositionally biased region" description="Polar residues" evidence="1">
    <location>
        <begin position="210"/>
        <end position="221"/>
    </location>
</feature>
<dbReference type="OrthoDB" id="2103474at2759"/>
<keyword evidence="2" id="KW-1133">Transmembrane helix</keyword>
<evidence type="ECO:0000256" key="2">
    <source>
        <dbReference type="SAM" id="Phobius"/>
    </source>
</evidence>
<reference evidence="3" key="1">
    <citation type="journal article" date="2020" name="Stud. Mycol.">
        <title>101 Dothideomycetes genomes: a test case for predicting lifestyles and emergence of pathogens.</title>
        <authorList>
            <person name="Haridas S."/>
            <person name="Albert R."/>
            <person name="Binder M."/>
            <person name="Bloem J."/>
            <person name="Labutti K."/>
            <person name="Salamov A."/>
            <person name="Andreopoulos B."/>
            <person name="Baker S."/>
            <person name="Barry K."/>
            <person name="Bills G."/>
            <person name="Bluhm B."/>
            <person name="Cannon C."/>
            <person name="Castanera R."/>
            <person name="Culley D."/>
            <person name="Daum C."/>
            <person name="Ezra D."/>
            <person name="Gonzalez J."/>
            <person name="Henrissat B."/>
            <person name="Kuo A."/>
            <person name="Liang C."/>
            <person name="Lipzen A."/>
            <person name="Lutzoni F."/>
            <person name="Magnuson J."/>
            <person name="Mondo S."/>
            <person name="Nolan M."/>
            <person name="Ohm R."/>
            <person name="Pangilinan J."/>
            <person name="Park H.-J."/>
            <person name="Ramirez L."/>
            <person name="Alfaro M."/>
            <person name="Sun H."/>
            <person name="Tritt A."/>
            <person name="Yoshinaga Y."/>
            <person name="Zwiers L.-H."/>
            <person name="Turgeon B."/>
            <person name="Goodwin S."/>
            <person name="Spatafora J."/>
            <person name="Crous P."/>
            <person name="Grigoriev I."/>
        </authorList>
    </citation>
    <scope>NUCLEOTIDE SEQUENCE</scope>
    <source>
        <strain evidence="3">CBS 130266</strain>
    </source>
</reference>
<feature type="compositionally biased region" description="Basic and acidic residues" evidence="1">
    <location>
        <begin position="276"/>
        <end position="290"/>
    </location>
</feature>
<comment type="caution">
    <text evidence="3">The sequence shown here is derived from an EMBL/GenBank/DDBJ whole genome shotgun (WGS) entry which is preliminary data.</text>
</comment>
<gene>
    <name evidence="3" type="ORF">EJ08DRAFT_653372</name>
</gene>
<dbReference type="InterPro" id="IPR025187">
    <property type="entry name" value="DUF4112"/>
</dbReference>
<organism evidence="3 4">
    <name type="scientific">Tothia fuscella</name>
    <dbReference type="NCBI Taxonomy" id="1048955"/>
    <lineage>
        <taxon>Eukaryota</taxon>
        <taxon>Fungi</taxon>
        <taxon>Dikarya</taxon>
        <taxon>Ascomycota</taxon>
        <taxon>Pezizomycotina</taxon>
        <taxon>Dothideomycetes</taxon>
        <taxon>Pleosporomycetidae</taxon>
        <taxon>Venturiales</taxon>
        <taxon>Cylindrosympodiaceae</taxon>
        <taxon>Tothia</taxon>
    </lineage>
</organism>
<proteinExistence type="predicted"/>
<evidence type="ECO:0000313" key="4">
    <source>
        <dbReference type="Proteomes" id="UP000800235"/>
    </source>
</evidence>
<accession>A0A9P4TTQ1</accession>
<dbReference type="AlphaFoldDB" id="A0A9P4TTQ1"/>
<name>A0A9P4TTQ1_9PEZI</name>
<protein>
    <recommendedName>
        <fullName evidence="5">PH domain-containing protein</fullName>
    </recommendedName>
</protein>
<feature type="transmembrane region" description="Helical" evidence="2">
    <location>
        <begin position="72"/>
        <end position="93"/>
    </location>
</feature>
<evidence type="ECO:0000256" key="1">
    <source>
        <dbReference type="SAM" id="MobiDB-lite"/>
    </source>
</evidence>
<evidence type="ECO:0008006" key="5">
    <source>
        <dbReference type="Google" id="ProtNLM"/>
    </source>
</evidence>
<evidence type="ECO:0000313" key="3">
    <source>
        <dbReference type="EMBL" id="KAF2421537.1"/>
    </source>
</evidence>